<dbReference type="AlphaFoldDB" id="A0A832QHS1"/>
<proteinExistence type="predicted"/>
<sequence length="184" mass="21051">MLKRRKKRKFINLLNPVYSPNEGFVKVYEWLTSVGKYMLIVVEIVALAVFMSRFILDKENNDLTEEINSKISVLSTEPWRSNNIFYENYHKLISDVSVVSSKQELNSNVVSEIISSVPLTLHLQTFSLNGGRVSLTFSASNLNDVRIYESALKSNQLYDDVTFGISKEESEIQVNVTFNIKETV</sequence>
<feature type="transmembrane region" description="Helical" evidence="1">
    <location>
        <begin position="37"/>
        <end position="56"/>
    </location>
</feature>
<keyword evidence="1" id="KW-1133">Transmembrane helix</keyword>
<comment type="caution">
    <text evidence="2">The sequence shown here is derived from an EMBL/GenBank/DDBJ whole genome shotgun (WGS) entry which is preliminary data.</text>
</comment>
<evidence type="ECO:0000256" key="1">
    <source>
        <dbReference type="SAM" id="Phobius"/>
    </source>
</evidence>
<reference evidence="2 3" key="1">
    <citation type="journal article" date="2020" name="Biotechnol. Biofuels">
        <title>New insights from the biogas microbiome by comprehensive genome-resolved metagenomics of nearly 1600 species originating from multiple anaerobic digesters.</title>
        <authorList>
            <person name="Campanaro S."/>
            <person name="Treu L."/>
            <person name="Rodriguez-R L.M."/>
            <person name="Kovalovszki A."/>
            <person name="Ziels R.M."/>
            <person name="Maus I."/>
            <person name="Zhu X."/>
            <person name="Kougias P.G."/>
            <person name="Basile A."/>
            <person name="Luo G."/>
            <person name="Schluter A."/>
            <person name="Konstantinidis K.T."/>
            <person name="Angelidaki I."/>
        </authorList>
    </citation>
    <scope>NUCLEOTIDE SEQUENCE [LARGE SCALE GENOMIC DNA]</scope>
    <source>
        <strain evidence="2">AS05jafATM_89</strain>
    </source>
</reference>
<dbReference type="EMBL" id="DUTP01000005">
    <property type="protein sequence ID" value="HHX99612.1"/>
    <property type="molecule type" value="Genomic_DNA"/>
</dbReference>
<organism evidence="2 3">
    <name type="scientific">Candidatus Dojkabacteria bacterium</name>
    <dbReference type="NCBI Taxonomy" id="2099670"/>
    <lineage>
        <taxon>Bacteria</taxon>
        <taxon>Candidatus Dojkabacteria</taxon>
    </lineage>
</organism>
<accession>A0A832QHS1</accession>
<name>A0A832QHS1_9BACT</name>
<evidence type="ECO:0000313" key="3">
    <source>
        <dbReference type="Proteomes" id="UP000576550"/>
    </source>
</evidence>
<gene>
    <name evidence="2" type="ORF">GX533_02995</name>
</gene>
<evidence type="ECO:0000313" key="2">
    <source>
        <dbReference type="EMBL" id="HHX99612.1"/>
    </source>
</evidence>
<dbReference type="Proteomes" id="UP000576550">
    <property type="component" value="Unassembled WGS sequence"/>
</dbReference>
<keyword evidence="1" id="KW-0472">Membrane</keyword>
<protein>
    <recommendedName>
        <fullName evidence="4">PilN domain-containing protein</fullName>
    </recommendedName>
</protein>
<evidence type="ECO:0008006" key="4">
    <source>
        <dbReference type="Google" id="ProtNLM"/>
    </source>
</evidence>
<keyword evidence="1" id="KW-0812">Transmembrane</keyword>